<comment type="similarity">
    <text evidence="1 5">Belongs to the universal ribosomal protein uL29 family.</text>
</comment>
<dbReference type="FunFam" id="1.10.287.310:FF:000001">
    <property type="entry name" value="50S ribosomal protein L29"/>
    <property type="match status" value="1"/>
</dbReference>
<dbReference type="NCBIfam" id="TIGR00012">
    <property type="entry name" value="L29"/>
    <property type="match status" value="1"/>
</dbReference>
<dbReference type="PANTHER" id="PTHR10916">
    <property type="entry name" value="60S RIBOSOMAL PROTEIN L35/50S RIBOSOMAL PROTEIN L29"/>
    <property type="match status" value="1"/>
</dbReference>
<protein>
    <recommendedName>
        <fullName evidence="4 5">Large ribosomal subunit protein uL29</fullName>
    </recommendedName>
</protein>
<evidence type="ECO:0000313" key="7">
    <source>
        <dbReference type="Proteomes" id="UP000244016"/>
    </source>
</evidence>
<dbReference type="InterPro" id="IPR018254">
    <property type="entry name" value="Ribosomal_uL29_CS"/>
</dbReference>
<dbReference type="GO" id="GO:0003735">
    <property type="term" value="F:structural constituent of ribosome"/>
    <property type="evidence" value="ECO:0007669"/>
    <property type="project" value="InterPro"/>
</dbReference>
<dbReference type="Gene3D" id="1.10.287.310">
    <property type="match status" value="1"/>
</dbReference>
<dbReference type="InterPro" id="IPR036049">
    <property type="entry name" value="Ribosomal_uL29_sf"/>
</dbReference>
<comment type="caution">
    <text evidence="6">The sequence shown here is derived from an EMBL/GenBank/DDBJ whole genome shotgun (WGS) entry which is preliminary data.</text>
</comment>
<dbReference type="InterPro" id="IPR050063">
    <property type="entry name" value="Ribosomal_protein_uL29"/>
</dbReference>
<evidence type="ECO:0000313" key="6">
    <source>
        <dbReference type="EMBL" id="PTQ51241.1"/>
    </source>
</evidence>
<name>A0A2T5G4X6_9BACL</name>
<evidence type="ECO:0000256" key="3">
    <source>
        <dbReference type="ARBA" id="ARBA00023274"/>
    </source>
</evidence>
<reference evidence="6 7" key="1">
    <citation type="submission" date="2017-08" db="EMBL/GenBank/DDBJ databases">
        <title>Burning lignite coal seam in the remote Altai Mountains harbors a hydrogen-driven thermophilic microbial community.</title>
        <authorList>
            <person name="Kadnikov V.V."/>
            <person name="Mardanov A.V."/>
            <person name="Ivasenko D."/>
            <person name="Beletsky A.V."/>
            <person name="Karnachuk O.V."/>
            <person name="Ravin N.V."/>
        </authorList>
    </citation>
    <scope>NUCLEOTIDE SEQUENCE [LARGE SCALE GENOMIC DNA]</scope>
    <source>
        <strain evidence="6">AL31</strain>
    </source>
</reference>
<dbReference type="PROSITE" id="PS00579">
    <property type="entry name" value="RIBOSOMAL_L29"/>
    <property type="match status" value="1"/>
</dbReference>
<proteinExistence type="inferred from homology"/>
<evidence type="ECO:0000256" key="1">
    <source>
        <dbReference type="ARBA" id="ARBA00009254"/>
    </source>
</evidence>
<dbReference type="CDD" id="cd00427">
    <property type="entry name" value="Ribosomal_L29_HIP"/>
    <property type="match status" value="1"/>
</dbReference>
<dbReference type="Proteomes" id="UP000244016">
    <property type="component" value="Unassembled WGS sequence"/>
</dbReference>
<organism evidence="6 7">
    <name type="scientific">Brockia lithotrophica</name>
    <dbReference type="NCBI Taxonomy" id="933949"/>
    <lineage>
        <taxon>Bacteria</taxon>
        <taxon>Bacillati</taxon>
        <taxon>Bacillota</taxon>
        <taxon>Bacilli</taxon>
        <taxon>Bacillales</taxon>
        <taxon>Bacillales Family X. Incertae Sedis</taxon>
        <taxon>Brockia</taxon>
    </lineage>
</organism>
<dbReference type="AlphaFoldDB" id="A0A2T5G4X6"/>
<dbReference type="InterPro" id="IPR001854">
    <property type="entry name" value="Ribosomal_uL29"/>
</dbReference>
<evidence type="ECO:0000256" key="4">
    <source>
        <dbReference type="ARBA" id="ARBA00035204"/>
    </source>
</evidence>
<evidence type="ECO:0000256" key="5">
    <source>
        <dbReference type="HAMAP-Rule" id="MF_00374"/>
    </source>
</evidence>
<dbReference type="SUPFAM" id="SSF46561">
    <property type="entry name" value="Ribosomal protein L29 (L29p)"/>
    <property type="match status" value="1"/>
</dbReference>
<dbReference type="Pfam" id="PF00831">
    <property type="entry name" value="Ribosomal_L29"/>
    <property type="match status" value="1"/>
</dbReference>
<keyword evidence="2 5" id="KW-0689">Ribosomal protein</keyword>
<dbReference type="GO" id="GO:0022625">
    <property type="term" value="C:cytosolic large ribosomal subunit"/>
    <property type="evidence" value="ECO:0007669"/>
    <property type="project" value="TreeGrafter"/>
</dbReference>
<gene>
    <name evidence="5" type="primary">rpmC</name>
    <name evidence="6" type="ORF">BLITH_0067</name>
</gene>
<accession>A0A2T5G4X6</accession>
<dbReference type="EMBL" id="PEBW01000006">
    <property type="protein sequence ID" value="PTQ51241.1"/>
    <property type="molecule type" value="Genomic_DNA"/>
</dbReference>
<dbReference type="GO" id="GO:0006412">
    <property type="term" value="P:translation"/>
    <property type="evidence" value="ECO:0007669"/>
    <property type="project" value="UniProtKB-UniRule"/>
</dbReference>
<dbReference type="PANTHER" id="PTHR10916:SF0">
    <property type="entry name" value="LARGE RIBOSOMAL SUBUNIT PROTEIN UL29C"/>
    <property type="match status" value="1"/>
</dbReference>
<sequence length="69" mass="8329">MRSMKPQDLRKLTDEEIAAKIRELKEELFRLRFQQAMGQLDKPHRLKEVKKDIARAKTILRERELGLKR</sequence>
<evidence type="ECO:0000256" key="2">
    <source>
        <dbReference type="ARBA" id="ARBA00022980"/>
    </source>
</evidence>
<keyword evidence="3 5" id="KW-0687">Ribonucleoprotein</keyword>
<dbReference type="HAMAP" id="MF_00374">
    <property type="entry name" value="Ribosomal_uL29"/>
    <property type="match status" value="1"/>
</dbReference>